<comment type="caution">
    <text evidence="1">The sequence shown here is derived from an EMBL/GenBank/DDBJ whole genome shotgun (WGS) entry which is preliminary data.</text>
</comment>
<dbReference type="Proteomes" id="UP001367508">
    <property type="component" value="Unassembled WGS sequence"/>
</dbReference>
<accession>A0AAN9R5K1</accession>
<organism evidence="1 2">
    <name type="scientific">Canavalia gladiata</name>
    <name type="common">Sword bean</name>
    <name type="synonym">Dolichos gladiatus</name>
    <dbReference type="NCBI Taxonomy" id="3824"/>
    <lineage>
        <taxon>Eukaryota</taxon>
        <taxon>Viridiplantae</taxon>
        <taxon>Streptophyta</taxon>
        <taxon>Embryophyta</taxon>
        <taxon>Tracheophyta</taxon>
        <taxon>Spermatophyta</taxon>
        <taxon>Magnoliopsida</taxon>
        <taxon>eudicotyledons</taxon>
        <taxon>Gunneridae</taxon>
        <taxon>Pentapetalae</taxon>
        <taxon>rosids</taxon>
        <taxon>fabids</taxon>
        <taxon>Fabales</taxon>
        <taxon>Fabaceae</taxon>
        <taxon>Papilionoideae</taxon>
        <taxon>50 kb inversion clade</taxon>
        <taxon>NPAAA clade</taxon>
        <taxon>indigoferoid/millettioid clade</taxon>
        <taxon>Phaseoleae</taxon>
        <taxon>Canavalia</taxon>
    </lineage>
</organism>
<reference evidence="1 2" key="1">
    <citation type="submission" date="2024-01" db="EMBL/GenBank/DDBJ databases">
        <title>The genomes of 5 underutilized Papilionoideae crops provide insights into root nodulation and disease resistanc.</title>
        <authorList>
            <person name="Jiang F."/>
        </authorList>
    </citation>
    <scope>NUCLEOTIDE SEQUENCE [LARGE SCALE GENOMIC DNA]</scope>
    <source>
        <strain evidence="1">LVBAO_FW01</strain>
        <tissue evidence="1">Leaves</tissue>
    </source>
</reference>
<dbReference type="AlphaFoldDB" id="A0AAN9R5K1"/>
<proteinExistence type="predicted"/>
<keyword evidence="2" id="KW-1185">Reference proteome</keyword>
<evidence type="ECO:0000313" key="2">
    <source>
        <dbReference type="Proteomes" id="UP001367508"/>
    </source>
</evidence>
<sequence length="116" mass="12957">MVKLGVFRVFSGNSGFSLEIRGSGKELRWLKIDFKTTIDLSRTYSQPDPKLNIGLSRIYCQDKGQLLTAVRRYLISPCRSLNLKLESGLEDLREGLGCNKGQSESDKQGAAHSSEF</sequence>
<evidence type="ECO:0000313" key="1">
    <source>
        <dbReference type="EMBL" id="KAK7363200.1"/>
    </source>
</evidence>
<gene>
    <name evidence="1" type="ORF">VNO77_05332</name>
</gene>
<protein>
    <submittedName>
        <fullName evidence="1">Uncharacterized protein</fullName>
    </submittedName>
</protein>
<name>A0AAN9R5K1_CANGL</name>
<dbReference type="EMBL" id="JAYMYQ010000001">
    <property type="protein sequence ID" value="KAK7363200.1"/>
    <property type="molecule type" value="Genomic_DNA"/>
</dbReference>